<dbReference type="EMBL" id="JAENGZ010000135">
    <property type="protein sequence ID" value="KAG6967779.1"/>
    <property type="molecule type" value="Genomic_DNA"/>
</dbReference>
<sequence>CGIFPLTGKLDACESLQENWYSLHSWASLLHVEKQRNMRVKTQSTEKSIARADITYFPSTMDRSSVSDTA</sequence>
<dbReference type="Proteomes" id="UP000688947">
    <property type="component" value="Unassembled WGS sequence"/>
</dbReference>
<reference evidence="1" key="1">
    <citation type="submission" date="2021-01" db="EMBL/GenBank/DDBJ databases">
        <title>Phytophthora aleatoria, a newly-described species from Pinus radiata is distinct from Phytophthora cactorum isolates based on comparative genomics.</title>
        <authorList>
            <person name="Mcdougal R."/>
            <person name="Panda P."/>
            <person name="Williams N."/>
            <person name="Studholme D.J."/>
        </authorList>
    </citation>
    <scope>NUCLEOTIDE SEQUENCE</scope>
    <source>
        <strain evidence="1">NZFS 3830</strain>
    </source>
</reference>
<protein>
    <submittedName>
        <fullName evidence="1">Uncharacterized protein</fullName>
    </submittedName>
</protein>
<proteinExistence type="predicted"/>
<feature type="non-terminal residue" evidence="1">
    <location>
        <position position="1"/>
    </location>
</feature>
<comment type="caution">
    <text evidence="1">The sequence shown here is derived from an EMBL/GenBank/DDBJ whole genome shotgun (WGS) entry which is preliminary data.</text>
</comment>
<evidence type="ECO:0000313" key="2">
    <source>
        <dbReference type="Proteomes" id="UP000688947"/>
    </source>
</evidence>
<evidence type="ECO:0000313" key="1">
    <source>
        <dbReference type="EMBL" id="KAG6967779.1"/>
    </source>
</evidence>
<name>A0A8T1UPQ5_9STRA</name>
<gene>
    <name evidence="1" type="ORF">JG687_00004081</name>
</gene>
<organism evidence="1 2">
    <name type="scientific">Phytophthora cactorum</name>
    <dbReference type="NCBI Taxonomy" id="29920"/>
    <lineage>
        <taxon>Eukaryota</taxon>
        <taxon>Sar</taxon>
        <taxon>Stramenopiles</taxon>
        <taxon>Oomycota</taxon>
        <taxon>Peronosporomycetes</taxon>
        <taxon>Peronosporales</taxon>
        <taxon>Peronosporaceae</taxon>
        <taxon>Phytophthora</taxon>
    </lineage>
</organism>
<accession>A0A8T1UPQ5</accession>
<dbReference type="AlphaFoldDB" id="A0A8T1UPQ5"/>